<comment type="subcellular location">
    <subcellularLocation>
        <location evidence="1">Secreted</location>
    </subcellularLocation>
</comment>
<evidence type="ECO:0000259" key="6">
    <source>
        <dbReference type="Pfam" id="PF24517"/>
    </source>
</evidence>
<protein>
    <submittedName>
        <fullName evidence="7">Spore maturation protein CgeB</fullName>
    </submittedName>
</protein>
<feature type="domain" description="Spore protein YkvP N-terminal" evidence="4">
    <location>
        <begin position="6"/>
        <end position="115"/>
    </location>
</feature>
<evidence type="ECO:0000313" key="8">
    <source>
        <dbReference type="Proteomes" id="UP000315636"/>
    </source>
</evidence>
<feature type="domain" description="Carbohydrate-binding module family 96" evidence="6">
    <location>
        <begin position="369"/>
        <end position="503"/>
    </location>
</feature>
<name>A0A521CAN8_9BACL</name>
<dbReference type="EMBL" id="FXTI01000003">
    <property type="protein sequence ID" value="SMO56503.1"/>
    <property type="molecule type" value="Genomic_DNA"/>
</dbReference>
<evidence type="ECO:0000256" key="3">
    <source>
        <dbReference type="ARBA" id="ARBA00022729"/>
    </source>
</evidence>
<keyword evidence="3" id="KW-0732">Signal</keyword>
<dbReference type="Gene3D" id="2.60.120.970">
    <property type="match status" value="1"/>
</dbReference>
<sequence>MKQWFHLEHHDFFLETIPDAFKDLNIPLAIPNYSPIPELPATTIKLKKHLETVRPDIILTTGWTHFQRERYLEIVRNYCRDHRAFHVFWSFEDPNHTDIWGKYMAEMAAPDFIFTHAIGFENVYKTLGIPSAYLPFAIKPTLHCSQTPIPEFQSDIALVGSFNPLSINSVPLRMESLKILLEPLIKEGYDIAIWGNGWKEHRHKLPFDLPEKYIKEPVDYQYVPKIYNSAKIILGIQNEPILLTRRTFECMGSGGLLLTIDTPAVRNHFIRDRHVAISSNRTETLQQVNRLLHNPGLRKHIATSGQKEVHANHTYTARIKKMMDTIQPYVEAKKENQTIFALPQQVRKEVRPKYDVTASNRVETELKEEYLTITRETSNHNEETQVYIQFKLDSEAFFEVTAATLKLFMGMPSIGNPVLNCYAVESSWSIQHLIDRKYPSISKEPIGSITIDKPFDTNYPWKYNWYSLDLTSLVQQWISGKKSNHGICLTLAPQKRGSVYFISTRWRKSQYIGTYGYYIRLHPRLEIEYQKKVDKKITSPWIFFTS</sequence>
<evidence type="ECO:0000256" key="2">
    <source>
        <dbReference type="ARBA" id="ARBA00022525"/>
    </source>
</evidence>
<gene>
    <name evidence="7" type="ORF">SAMN06264849_103230</name>
</gene>
<dbReference type="InterPro" id="IPR024542">
    <property type="entry name" value="YkvP_N"/>
</dbReference>
<evidence type="ECO:0000256" key="1">
    <source>
        <dbReference type="ARBA" id="ARBA00004613"/>
    </source>
</evidence>
<dbReference type="SUPFAM" id="SSF53756">
    <property type="entry name" value="UDP-Glycosyltransferase/glycogen phosphorylase"/>
    <property type="match status" value="1"/>
</dbReference>
<dbReference type="InterPro" id="IPR055372">
    <property type="entry name" value="CBM96"/>
</dbReference>
<dbReference type="Proteomes" id="UP000315636">
    <property type="component" value="Unassembled WGS sequence"/>
</dbReference>
<reference evidence="7 8" key="1">
    <citation type="submission" date="2017-05" db="EMBL/GenBank/DDBJ databases">
        <authorList>
            <person name="Varghese N."/>
            <person name="Submissions S."/>
        </authorList>
    </citation>
    <scope>NUCLEOTIDE SEQUENCE [LARGE SCALE GENOMIC DNA]</scope>
    <source>
        <strain evidence="7 8">DSM 45474</strain>
    </source>
</reference>
<keyword evidence="8" id="KW-1185">Reference proteome</keyword>
<dbReference type="Pfam" id="PF13524">
    <property type="entry name" value="Glyco_trans_1_2"/>
    <property type="match status" value="1"/>
</dbReference>
<dbReference type="InterPro" id="IPR055259">
    <property type="entry name" value="YkvP/CgeB_Glyco_trans-like"/>
</dbReference>
<accession>A0A521CAN8</accession>
<dbReference type="Pfam" id="PF24517">
    <property type="entry name" value="CBM96"/>
    <property type="match status" value="1"/>
</dbReference>
<dbReference type="Pfam" id="PF12996">
    <property type="entry name" value="DUF3880"/>
    <property type="match status" value="1"/>
</dbReference>
<dbReference type="GO" id="GO:0005576">
    <property type="term" value="C:extracellular region"/>
    <property type="evidence" value="ECO:0007669"/>
    <property type="project" value="UniProtKB-SubCell"/>
</dbReference>
<dbReference type="AlphaFoldDB" id="A0A521CAN8"/>
<organism evidence="7 8">
    <name type="scientific">Melghirimyces algeriensis</name>
    <dbReference type="NCBI Taxonomy" id="910412"/>
    <lineage>
        <taxon>Bacteria</taxon>
        <taxon>Bacillati</taxon>
        <taxon>Bacillota</taxon>
        <taxon>Bacilli</taxon>
        <taxon>Bacillales</taxon>
        <taxon>Thermoactinomycetaceae</taxon>
        <taxon>Melghirimyces</taxon>
    </lineage>
</organism>
<dbReference type="RefSeq" id="WP_185956091.1">
    <property type="nucleotide sequence ID" value="NZ_FXTI01000003.1"/>
</dbReference>
<evidence type="ECO:0000313" key="7">
    <source>
        <dbReference type="EMBL" id="SMO56503.1"/>
    </source>
</evidence>
<proteinExistence type="predicted"/>
<feature type="domain" description="Spore protein YkvP/CgeB glycosyl transferase-like" evidence="5">
    <location>
        <begin position="179"/>
        <end position="324"/>
    </location>
</feature>
<keyword evidence="2" id="KW-0964">Secreted</keyword>
<evidence type="ECO:0000259" key="4">
    <source>
        <dbReference type="Pfam" id="PF12996"/>
    </source>
</evidence>
<dbReference type="NCBIfam" id="NF033679">
    <property type="entry name" value="DNRLRE_dom"/>
    <property type="match status" value="1"/>
</dbReference>
<evidence type="ECO:0000259" key="5">
    <source>
        <dbReference type="Pfam" id="PF13524"/>
    </source>
</evidence>